<dbReference type="EMBL" id="HBFB01007566">
    <property type="protein sequence ID" value="CAD8670670.1"/>
    <property type="molecule type" value="Transcribed_RNA"/>
</dbReference>
<reference evidence="5" key="1">
    <citation type="submission" date="2021-01" db="EMBL/GenBank/DDBJ databases">
        <authorList>
            <person name="Corre E."/>
            <person name="Pelletier E."/>
            <person name="Niang G."/>
            <person name="Scheremetjew M."/>
            <person name="Finn R."/>
            <person name="Kale V."/>
            <person name="Holt S."/>
            <person name="Cochrane G."/>
            <person name="Meng A."/>
            <person name="Brown T."/>
            <person name="Cohen L."/>
        </authorList>
    </citation>
    <scope>NUCLEOTIDE SEQUENCE</scope>
    <source>
        <strain evidence="5">SAG 11-49</strain>
    </source>
</reference>
<evidence type="ECO:0000256" key="2">
    <source>
        <dbReference type="ARBA" id="ARBA00022441"/>
    </source>
</evidence>
<dbReference type="PANTHER" id="PTHR47435">
    <property type="entry name" value="KELCH REPEAT PROTEIN (AFU_ORTHOLOGUE AFUA_5G12780)"/>
    <property type="match status" value="1"/>
</dbReference>
<proteinExistence type="predicted"/>
<evidence type="ECO:0000256" key="3">
    <source>
        <dbReference type="ARBA" id="ARBA00022737"/>
    </source>
</evidence>
<gene>
    <name evidence="5" type="ORF">CLEI1391_LOCUS4269</name>
</gene>
<keyword evidence="2" id="KW-0880">Kelch repeat</keyword>
<sequence length="351" mass="37646">MKWEKLPQSGQAPSARSSHTLNFVEDGKLFVFGGEHDPRHPVSNDVYEYSIDKGEWMKHSLPNAPSPRLAHTAVTVGTHIYIFGGRSGVEMGEGAMNDLFSLDTKSHTWQAIQPATDAVPPKRSYHAACGSVHGGRQYVWIFGGCGEQGKGRLNDLWCFDVEARTWSAAPVHEPIQGRGGASLVASNDGSKIFVVGGFCGHELGDMYEYDVAARTWREVPPSGLPARSVFGAATHACAATGAQCGHAGHVVVFGGEVDPSNLGHEGAGDFAGDVWCWGEGQGWHKVTTESEGAPCARGWYASTHITTGKTHEHACNHAHAHAHACVGLVVHGGLDCKNERLDDMYLLCMHG</sequence>
<dbReference type="InterPro" id="IPR015915">
    <property type="entry name" value="Kelch-typ_b-propeller"/>
</dbReference>
<protein>
    <submittedName>
        <fullName evidence="5">Uncharacterized protein</fullName>
    </submittedName>
</protein>
<dbReference type="GO" id="GO:0030234">
    <property type="term" value="F:enzyme regulator activity"/>
    <property type="evidence" value="ECO:0007669"/>
    <property type="project" value="TreeGrafter"/>
</dbReference>
<dbReference type="GO" id="GO:0005829">
    <property type="term" value="C:cytosol"/>
    <property type="evidence" value="ECO:0007669"/>
    <property type="project" value="TreeGrafter"/>
</dbReference>
<comment type="cofactor">
    <cofactor evidence="1">
        <name>Fe(2+)</name>
        <dbReference type="ChEBI" id="CHEBI:29033"/>
    </cofactor>
</comment>
<evidence type="ECO:0000256" key="1">
    <source>
        <dbReference type="ARBA" id="ARBA00001954"/>
    </source>
</evidence>
<keyword evidence="3" id="KW-0677">Repeat</keyword>
<dbReference type="InterPro" id="IPR006652">
    <property type="entry name" value="Kelch_1"/>
</dbReference>
<keyword evidence="4" id="KW-0408">Iron</keyword>
<dbReference type="SUPFAM" id="SSF117281">
    <property type="entry name" value="Kelch motif"/>
    <property type="match status" value="1"/>
</dbReference>
<dbReference type="GO" id="GO:0019760">
    <property type="term" value="P:glucosinolate metabolic process"/>
    <property type="evidence" value="ECO:0007669"/>
    <property type="project" value="UniProtKB-ARBA"/>
</dbReference>
<dbReference type="Gene3D" id="2.120.10.80">
    <property type="entry name" value="Kelch-type beta propeller"/>
    <property type="match status" value="2"/>
</dbReference>
<evidence type="ECO:0000256" key="4">
    <source>
        <dbReference type="ARBA" id="ARBA00023004"/>
    </source>
</evidence>
<dbReference type="AlphaFoldDB" id="A0A7S0R8W7"/>
<organism evidence="5">
    <name type="scientific">Chlamydomonas leiostraca</name>
    <dbReference type="NCBI Taxonomy" id="1034604"/>
    <lineage>
        <taxon>Eukaryota</taxon>
        <taxon>Viridiplantae</taxon>
        <taxon>Chlorophyta</taxon>
        <taxon>core chlorophytes</taxon>
        <taxon>Chlorophyceae</taxon>
        <taxon>CS clade</taxon>
        <taxon>Chlamydomonadales</taxon>
        <taxon>Chlamydomonadaceae</taxon>
        <taxon>Chlamydomonas</taxon>
    </lineage>
</organism>
<dbReference type="PANTHER" id="PTHR47435:SF4">
    <property type="entry name" value="KELCH REPEAT PROTEIN (AFU_ORTHOLOGUE AFUA_5G12780)"/>
    <property type="match status" value="1"/>
</dbReference>
<dbReference type="SMART" id="SM00612">
    <property type="entry name" value="Kelch"/>
    <property type="match status" value="4"/>
</dbReference>
<accession>A0A7S0R8W7</accession>
<name>A0A7S0R8W7_9CHLO</name>
<evidence type="ECO:0000313" key="5">
    <source>
        <dbReference type="EMBL" id="CAD8670670.1"/>
    </source>
</evidence>
<dbReference type="Pfam" id="PF24681">
    <property type="entry name" value="Kelch_KLHDC2_KLHL20_DRC7"/>
    <property type="match status" value="1"/>
</dbReference>